<dbReference type="PANTHER" id="PTHR30383">
    <property type="entry name" value="THIOESTERASE 1/PROTEASE 1/LYSOPHOSPHOLIPASE L1"/>
    <property type="match status" value="1"/>
</dbReference>
<reference evidence="2 3" key="1">
    <citation type="submission" date="2014-06" db="EMBL/GenBank/DDBJ databases">
        <title>Draft genome sequence of Bacillus manliponensis JCM 15802 (MCCC 1A00708).</title>
        <authorList>
            <person name="Lai Q."/>
            <person name="Liu Y."/>
            <person name="Shao Z."/>
        </authorList>
    </citation>
    <scope>NUCLEOTIDE SEQUENCE [LARGE SCALE GENOMIC DNA]</scope>
    <source>
        <strain evidence="2 3">JCM 15802</strain>
    </source>
</reference>
<gene>
    <name evidence="2" type="ORF">BAMA_09990</name>
</gene>
<keyword evidence="3" id="KW-1185">Reference proteome</keyword>
<accession>A0A073K3S0</accession>
<evidence type="ECO:0000259" key="1">
    <source>
        <dbReference type="Pfam" id="PF13472"/>
    </source>
</evidence>
<dbReference type="InterPro" id="IPR051532">
    <property type="entry name" value="Ester_Hydrolysis_Enzymes"/>
</dbReference>
<dbReference type="STRING" id="574376.BAMA_09990"/>
<dbReference type="GO" id="GO:0004622">
    <property type="term" value="F:phosphatidylcholine lysophospholipase activity"/>
    <property type="evidence" value="ECO:0007669"/>
    <property type="project" value="TreeGrafter"/>
</dbReference>
<dbReference type="Pfam" id="PF13472">
    <property type="entry name" value="Lipase_GDSL_2"/>
    <property type="match status" value="1"/>
</dbReference>
<dbReference type="Gene3D" id="3.40.50.1110">
    <property type="entry name" value="SGNH hydrolase"/>
    <property type="match status" value="1"/>
</dbReference>
<evidence type="ECO:0000313" key="2">
    <source>
        <dbReference type="EMBL" id="KEK21112.1"/>
    </source>
</evidence>
<dbReference type="OrthoDB" id="26855at2"/>
<dbReference type="eggNOG" id="COG2755">
    <property type="taxonomic scope" value="Bacteria"/>
</dbReference>
<protein>
    <submittedName>
        <fullName evidence="2">Lipase</fullName>
    </submittedName>
</protein>
<dbReference type="Proteomes" id="UP000027822">
    <property type="component" value="Unassembled WGS sequence"/>
</dbReference>
<dbReference type="SUPFAM" id="SSF52266">
    <property type="entry name" value="SGNH hydrolase"/>
    <property type="match status" value="1"/>
</dbReference>
<dbReference type="EMBL" id="JOTN01000002">
    <property type="protein sequence ID" value="KEK21112.1"/>
    <property type="molecule type" value="Genomic_DNA"/>
</dbReference>
<dbReference type="InterPro" id="IPR036514">
    <property type="entry name" value="SGNH_hydro_sf"/>
</dbReference>
<feature type="domain" description="SGNH hydrolase-type esterase" evidence="1">
    <location>
        <begin position="54"/>
        <end position="244"/>
    </location>
</feature>
<sequence length="261" mass="29514">MKKIIICSLCLLLLIISFMYYKKKEETNLHKEKQIVSTPIWIDEQTATPLHHLVLGDSFAKGHGSTNGGYAQVASEQLSKNLQKEVIVDNLAVNGSTTDQLLKIMEKEEVKQKIQQANLITISIGGNNVLRLKKSINKGSMMDKIKMLNKEKDLFEEDLLEIVVTIRSLNPDALIVLTELYNPLKLDDSLTSYADIFLDSWNTTIHSTSKENEPSIVLPVRDLLTIEDADLLYDQVHPNNKGYEKIAASFMKQILSYKYSS</sequence>
<evidence type="ECO:0000313" key="3">
    <source>
        <dbReference type="Proteomes" id="UP000027822"/>
    </source>
</evidence>
<dbReference type="InterPro" id="IPR013830">
    <property type="entry name" value="SGNH_hydro"/>
</dbReference>
<dbReference type="RefSeq" id="WP_034636067.1">
    <property type="nucleotide sequence ID" value="NZ_CBCSJC010000001.1"/>
</dbReference>
<name>A0A073K3S0_9BACI</name>
<dbReference type="PANTHER" id="PTHR30383:SF27">
    <property type="entry name" value="SPORE GERMINATION LIPASE LIPC"/>
    <property type="match status" value="1"/>
</dbReference>
<organism evidence="2 3">
    <name type="scientific">Bacillus manliponensis</name>
    <dbReference type="NCBI Taxonomy" id="574376"/>
    <lineage>
        <taxon>Bacteria</taxon>
        <taxon>Bacillati</taxon>
        <taxon>Bacillota</taxon>
        <taxon>Bacilli</taxon>
        <taxon>Bacillales</taxon>
        <taxon>Bacillaceae</taxon>
        <taxon>Bacillus</taxon>
        <taxon>Bacillus cereus group</taxon>
    </lineage>
</organism>
<comment type="caution">
    <text evidence="2">The sequence shown here is derived from an EMBL/GenBank/DDBJ whole genome shotgun (WGS) entry which is preliminary data.</text>
</comment>
<proteinExistence type="predicted"/>
<dbReference type="AlphaFoldDB" id="A0A073K3S0"/>